<keyword evidence="4" id="KW-1185">Reference proteome</keyword>
<proteinExistence type="predicted"/>
<evidence type="ECO:0000313" key="2">
    <source>
        <dbReference type="EMBL" id="KEH34364.1"/>
    </source>
</evidence>
<protein>
    <submittedName>
        <fullName evidence="2 3">Uncharacterized protein</fullName>
    </submittedName>
</protein>
<reference evidence="3" key="3">
    <citation type="submission" date="2015-04" db="UniProtKB">
        <authorList>
            <consortium name="EnsemblPlants"/>
        </authorList>
    </citation>
    <scope>IDENTIFICATION</scope>
    <source>
        <strain evidence="3">cv. Jemalong A17</strain>
    </source>
</reference>
<gene>
    <name evidence="2" type="ordered locus">MTR_3g465280</name>
</gene>
<feature type="region of interest" description="Disordered" evidence="1">
    <location>
        <begin position="1"/>
        <end position="59"/>
    </location>
</feature>
<feature type="compositionally biased region" description="Polar residues" evidence="1">
    <location>
        <begin position="42"/>
        <end position="59"/>
    </location>
</feature>
<dbReference type="EnsemblPlants" id="KEH34364">
    <property type="protein sequence ID" value="KEH34364"/>
    <property type="gene ID" value="MTR_3g465280"/>
</dbReference>
<evidence type="ECO:0000313" key="3">
    <source>
        <dbReference type="EnsemblPlants" id="KEH34364"/>
    </source>
</evidence>
<accession>A0A072UX53</accession>
<organism evidence="2 4">
    <name type="scientific">Medicago truncatula</name>
    <name type="common">Barrel medic</name>
    <name type="synonym">Medicago tribuloides</name>
    <dbReference type="NCBI Taxonomy" id="3880"/>
    <lineage>
        <taxon>Eukaryota</taxon>
        <taxon>Viridiplantae</taxon>
        <taxon>Streptophyta</taxon>
        <taxon>Embryophyta</taxon>
        <taxon>Tracheophyta</taxon>
        <taxon>Spermatophyta</taxon>
        <taxon>Magnoliopsida</taxon>
        <taxon>eudicotyledons</taxon>
        <taxon>Gunneridae</taxon>
        <taxon>Pentapetalae</taxon>
        <taxon>rosids</taxon>
        <taxon>fabids</taxon>
        <taxon>Fabales</taxon>
        <taxon>Fabaceae</taxon>
        <taxon>Papilionoideae</taxon>
        <taxon>50 kb inversion clade</taxon>
        <taxon>NPAAA clade</taxon>
        <taxon>Hologalegina</taxon>
        <taxon>IRL clade</taxon>
        <taxon>Trifolieae</taxon>
        <taxon>Medicago</taxon>
    </lineage>
</organism>
<evidence type="ECO:0000313" key="4">
    <source>
        <dbReference type="Proteomes" id="UP000002051"/>
    </source>
</evidence>
<dbReference type="HOGENOM" id="CLU_954321_0_0_1"/>
<dbReference type="EMBL" id="CM001219">
    <property type="protein sequence ID" value="KEH34364.1"/>
    <property type="molecule type" value="Genomic_DNA"/>
</dbReference>
<evidence type="ECO:0000256" key="1">
    <source>
        <dbReference type="SAM" id="MobiDB-lite"/>
    </source>
</evidence>
<sequence>MLQLEQQRPKNSNKVVRPFSHGPSSSFRPWQPSWKNDIGKQEASSSGVKATPQDNNNLNIEKSNLGYIEKNHMNGGRATTEKIQNLTMKTVGTDMVQLEEQLRHTKSNIVVRPFSHSASSTFRPWKPSWNNDFAKQEASNNGVKLPTQIHNSKLNIEKSNLGHIEKNQFSRGGIIAVLFQHFDDGNHLRRVLAFVNQEACISGVKELPQDKDIINNNNNMNIEKSNLGHVKKNSINGGSATTSDSVVTKQHKKWILRCSNCILMLLIVVSNITVCWQVKKHRESQFLIHRAK</sequence>
<name>A0A072UX53_MEDTR</name>
<feature type="compositionally biased region" description="Polar residues" evidence="1">
    <location>
        <begin position="1"/>
        <end position="14"/>
    </location>
</feature>
<dbReference type="Proteomes" id="UP000002051">
    <property type="component" value="Chromosome 3"/>
</dbReference>
<dbReference type="AlphaFoldDB" id="A0A072UX53"/>
<reference evidence="2 4" key="2">
    <citation type="journal article" date="2014" name="BMC Genomics">
        <title>An improved genome release (version Mt4.0) for the model legume Medicago truncatula.</title>
        <authorList>
            <person name="Tang H."/>
            <person name="Krishnakumar V."/>
            <person name="Bidwell S."/>
            <person name="Rosen B."/>
            <person name="Chan A."/>
            <person name="Zhou S."/>
            <person name="Gentzbittel L."/>
            <person name="Childs K.L."/>
            <person name="Yandell M."/>
            <person name="Gundlach H."/>
            <person name="Mayer K.F."/>
            <person name="Schwartz D.C."/>
            <person name="Town C.D."/>
        </authorList>
    </citation>
    <scope>GENOME REANNOTATION</scope>
    <source>
        <strain evidence="2">A17</strain>
        <strain evidence="3 4">cv. Jemalong A17</strain>
    </source>
</reference>
<reference evidence="2 4" key="1">
    <citation type="journal article" date="2011" name="Nature">
        <title>The Medicago genome provides insight into the evolution of rhizobial symbioses.</title>
        <authorList>
            <person name="Young N.D."/>
            <person name="Debelle F."/>
            <person name="Oldroyd G.E."/>
            <person name="Geurts R."/>
            <person name="Cannon S.B."/>
            <person name="Udvardi M.K."/>
            <person name="Benedito V.A."/>
            <person name="Mayer K.F."/>
            <person name="Gouzy J."/>
            <person name="Schoof H."/>
            <person name="Van de Peer Y."/>
            <person name="Proost S."/>
            <person name="Cook D.R."/>
            <person name="Meyers B.C."/>
            <person name="Spannagl M."/>
            <person name="Cheung F."/>
            <person name="De Mita S."/>
            <person name="Krishnakumar V."/>
            <person name="Gundlach H."/>
            <person name="Zhou S."/>
            <person name="Mudge J."/>
            <person name="Bharti A.K."/>
            <person name="Murray J.D."/>
            <person name="Naoumkina M.A."/>
            <person name="Rosen B."/>
            <person name="Silverstein K.A."/>
            <person name="Tang H."/>
            <person name="Rombauts S."/>
            <person name="Zhao P.X."/>
            <person name="Zhou P."/>
            <person name="Barbe V."/>
            <person name="Bardou P."/>
            <person name="Bechner M."/>
            <person name="Bellec A."/>
            <person name="Berger A."/>
            <person name="Berges H."/>
            <person name="Bidwell S."/>
            <person name="Bisseling T."/>
            <person name="Choisne N."/>
            <person name="Couloux A."/>
            <person name="Denny R."/>
            <person name="Deshpande S."/>
            <person name="Dai X."/>
            <person name="Doyle J.J."/>
            <person name="Dudez A.M."/>
            <person name="Farmer A.D."/>
            <person name="Fouteau S."/>
            <person name="Franken C."/>
            <person name="Gibelin C."/>
            <person name="Gish J."/>
            <person name="Goldstein S."/>
            <person name="Gonzalez A.J."/>
            <person name="Green P.J."/>
            <person name="Hallab A."/>
            <person name="Hartog M."/>
            <person name="Hua A."/>
            <person name="Humphray S.J."/>
            <person name="Jeong D.H."/>
            <person name="Jing Y."/>
            <person name="Jocker A."/>
            <person name="Kenton S.M."/>
            <person name="Kim D.J."/>
            <person name="Klee K."/>
            <person name="Lai H."/>
            <person name="Lang C."/>
            <person name="Lin S."/>
            <person name="Macmil S.L."/>
            <person name="Magdelenat G."/>
            <person name="Matthews L."/>
            <person name="McCorrison J."/>
            <person name="Monaghan E.L."/>
            <person name="Mun J.H."/>
            <person name="Najar F.Z."/>
            <person name="Nicholson C."/>
            <person name="Noirot C."/>
            <person name="O'Bleness M."/>
            <person name="Paule C.R."/>
            <person name="Poulain J."/>
            <person name="Prion F."/>
            <person name="Qin B."/>
            <person name="Qu C."/>
            <person name="Retzel E.F."/>
            <person name="Riddle C."/>
            <person name="Sallet E."/>
            <person name="Samain S."/>
            <person name="Samson N."/>
            <person name="Sanders I."/>
            <person name="Saurat O."/>
            <person name="Scarpelli C."/>
            <person name="Schiex T."/>
            <person name="Segurens B."/>
            <person name="Severin A.J."/>
            <person name="Sherrier D.J."/>
            <person name="Shi R."/>
            <person name="Sims S."/>
            <person name="Singer S.R."/>
            <person name="Sinharoy S."/>
            <person name="Sterck L."/>
            <person name="Viollet A."/>
            <person name="Wang B.B."/>
            <person name="Wang K."/>
            <person name="Wang M."/>
            <person name="Wang X."/>
            <person name="Warfsmann J."/>
            <person name="Weissenbach J."/>
            <person name="White D.D."/>
            <person name="White J.D."/>
            <person name="Wiley G.B."/>
            <person name="Wincker P."/>
            <person name="Xing Y."/>
            <person name="Yang L."/>
            <person name="Yao Z."/>
            <person name="Ying F."/>
            <person name="Zhai J."/>
            <person name="Zhou L."/>
            <person name="Zuber A."/>
            <person name="Denarie J."/>
            <person name="Dixon R.A."/>
            <person name="May G.D."/>
            <person name="Schwartz D.C."/>
            <person name="Rogers J."/>
            <person name="Quetier F."/>
            <person name="Town C.D."/>
            <person name="Roe B.A."/>
        </authorList>
    </citation>
    <scope>NUCLEOTIDE SEQUENCE [LARGE SCALE GENOMIC DNA]</scope>
    <source>
        <strain evidence="2">A17</strain>
        <strain evidence="3 4">cv. Jemalong A17</strain>
    </source>
</reference>